<proteinExistence type="predicted"/>
<reference evidence="3 4" key="1">
    <citation type="submission" date="2016-10" db="EMBL/GenBank/DDBJ databases">
        <authorList>
            <person name="de Groot N.N."/>
        </authorList>
    </citation>
    <scope>NUCLEOTIDE SEQUENCE [LARGE SCALE GENOMIC DNA]</scope>
    <source>
        <strain evidence="3 4">DSM 25186</strain>
    </source>
</reference>
<dbReference type="Proteomes" id="UP000198510">
    <property type="component" value="Unassembled WGS sequence"/>
</dbReference>
<keyword evidence="2" id="KW-1133">Transmembrane helix</keyword>
<evidence type="ECO:0000256" key="2">
    <source>
        <dbReference type="SAM" id="Phobius"/>
    </source>
</evidence>
<evidence type="ECO:0000313" key="4">
    <source>
        <dbReference type="Proteomes" id="UP000198510"/>
    </source>
</evidence>
<keyword evidence="1" id="KW-0175">Coiled coil</keyword>
<dbReference type="OrthoDB" id="6198788at2"/>
<dbReference type="EMBL" id="FNFO01000003">
    <property type="protein sequence ID" value="SDK73404.1"/>
    <property type="molecule type" value="Genomic_DNA"/>
</dbReference>
<feature type="transmembrane region" description="Helical" evidence="2">
    <location>
        <begin position="42"/>
        <end position="61"/>
    </location>
</feature>
<accession>A0A1G9EBA3</accession>
<dbReference type="AlphaFoldDB" id="A0A1G9EBA3"/>
<protein>
    <submittedName>
        <fullName evidence="3">Uncharacterized protein</fullName>
    </submittedName>
</protein>
<gene>
    <name evidence="3" type="ORF">SAMN05421823_103410</name>
</gene>
<sequence>MSKRTSLYKPKSVDEVFKPVTYADLSPGALRRARRQHAFGHWTFRYSLVAVASSLVAMGLFGMSEILFFLAASSSTLSAASVSWNYLANPDEVESRYVERIQRQLAQQTQERRTQLRAYLTEYNGQRGLVQMESLQKQFDALVEMLQTKFETTELTYQRYYGIAQEVFLASIDNLSEVALSLQSIDGIDVFEIQRRLKAPILMPGEREALQKRLALYEAEKRDIEQRYLENERAQTQIAETTVAISNIDVSNKEARLTMEEAMRELVELTKRAHEYSTPKVSA</sequence>
<dbReference type="STRING" id="1075417.SAMN05421823_103410"/>
<feature type="coiled-coil region" evidence="1">
    <location>
        <begin position="207"/>
        <end position="272"/>
    </location>
</feature>
<keyword evidence="4" id="KW-1185">Reference proteome</keyword>
<organism evidence="3 4">
    <name type="scientific">Catalinimonas alkaloidigena</name>
    <dbReference type="NCBI Taxonomy" id="1075417"/>
    <lineage>
        <taxon>Bacteria</taxon>
        <taxon>Pseudomonadati</taxon>
        <taxon>Bacteroidota</taxon>
        <taxon>Cytophagia</taxon>
        <taxon>Cytophagales</taxon>
        <taxon>Catalimonadaceae</taxon>
        <taxon>Catalinimonas</taxon>
    </lineage>
</organism>
<dbReference type="RefSeq" id="WP_143017206.1">
    <property type="nucleotide sequence ID" value="NZ_FNFO01000003.1"/>
</dbReference>
<evidence type="ECO:0000256" key="1">
    <source>
        <dbReference type="SAM" id="Coils"/>
    </source>
</evidence>
<evidence type="ECO:0000313" key="3">
    <source>
        <dbReference type="EMBL" id="SDK73404.1"/>
    </source>
</evidence>
<keyword evidence="2" id="KW-0812">Transmembrane</keyword>
<keyword evidence="2" id="KW-0472">Membrane</keyword>
<name>A0A1G9EBA3_9BACT</name>